<dbReference type="AlphaFoldDB" id="A0A918CHK7"/>
<dbReference type="RefSeq" id="WP_189092048.1">
    <property type="nucleotide sequence ID" value="NZ_BMQL01000027.1"/>
</dbReference>
<accession>A0A918CHK7</accession>
<reference evidence="1" key="2">
    <citation type="submission" date="2020-09" db="EMBL/GenBank/DDBJ databases">
        <authorList>
            <person name="Sun Q."/>
            <person name="Ohkuma M."/>
        </authorList>
    </citation>
    <scope>NUCLEOTIDE SEQUENCE</scope>
    <source>
        <strain evidence="1">JCM 31311</strain>
    </source>
</reference>
<keyword evidence="2" id="KW-1185">Reference proteome</keyword>
<evidence type="ECO:0000313" key="1">
    <source>
        <dbReference type="EMBL" id="GGR21807.1"/>
    </source>
</evidence>
<protein>
    <submittedName>
        <fullName evidence="1">Uncharacterized protein</fullName>
    </submittedName>
</protein>
<proteinExistence type="predicted"/>
<dbReference type="EMBL" id="BMQL01000027">
    <property type="protein sequence ID" value="GGR21807.1"/>
    <property type="molecule type" value="Genomic_DNA"/>
</dbReference>
<comment type="caution">
    <text evidence="1">The sequence shown here is derived from an EMBL/GenBank/DDBJ whole genome shotgun (WGS) entry which is preliminary data.</text>
</comment>
<gene>
    <name evidence="1" type="ORF">GCM10008957_37610</name>
</gene>
<organism evidence="1 2">
    <name type="scientific">Deinococcus ruber</name>
    <dbReference type="NCBI Taxonomy" id="1848197"/>
    <lineage>
        <taxon>Bacteria</taxon>
        <taxon>Thermotogati</taxon>
        <taxon>Deinococcota</taxon>
        <taxon>Deinococci</taxon>
        <taxon>Deinococcales</taxon>
        <taxon>Deinococcaceae</taxon>
        <taxon>Deinococcus</taxon>
    </lineage>
</organism>
<name>A0A918CHK7_9DEIO</name>
<reference evidence="1" key="1">
    <citation type="journal article" date="2014" name="Int. J. Syst. Evol. Microbiol.">
        <title>Complete genome sequence of Corynebacterium casei LMG S-19264T (=DSM 44701T), isolated from a smear-ripened cheese.</title>
        <authorList>
            <consortium name="US DOE Joint Genome Institute (JGI-PGF)"/>
            <person name="Walter F."/>
            <person name="Albersmeier A."/>
            <person name="Kalinowski J."/>
            <person name="Ruckert C."/>
        </authorList>
    </citation>
    <scope>NUCLEOTIDE SEQUENCE</scope>
    <source>
        <strain evidence="1">JCM 31311</strain>
    </source>
</reference>
<dbReference type="Proteomes" id="UP000603865">
    <property type="component" value="Unassembled WGS sequence"/>
</dbReference>
<evidence type="ECO:0000313" key="2">
    <source>
        <dbReference type="Proteomes" id="UP000603865"/>
    </source>
</evidence>
<sequence length="83" mass="9136">MRVLDIIAESIRTGQAHPTTVLNALIEAENAGGMGAIRQVERQLNLSTHALRARSHPHTELAQAWLNATRAYLITQAELKRVA</sequence>